<keyword evidence="2" id="KW-1185">Reference proteome</keyword>
<accession>A0A7I9VBU3</accession>
<protein>
    <submittedName>
        <fullName evidence="1">Uncharacterized protein</fullName>
    </submittedName>
</protein>
<gene>
    <name evidence="1" type="ORF">nbrc107696_32850</name>
</gene>
<organism evidence="1 2">
    <name type="scientific">Gordonia spumicola</name>
    <dbReference type="NCBI Taxonomy" id="589161"/>
    <lineage>
        <taxon>Bacteria</taxon>
        <taxon>Bacillati</taxon>
        <taxon>Actinomycetota</taxon>
        <taxon>Actinomycetes</taxon>
        <taxon>Mycobacteriales</taxon>
        <taxon>Gordoniaceae</taxon>
        <taxon>Gordonia</taxon>
    </lineage>
</organism>
<proteinExistence type="predicted"/>
<evidence type="ECO:0000313" key="2">
    <source>
        <dbReference type="Proteomes" id="UP000444960"/>
    </source>
</evidence>
<dbReference type="Proteomes" id="UP000444960">
    <property type="component" value="Unassembled WGS sequence"/>
</dbReference>
<dbReference type="AlphaFoldDB" id="A0A7I9VBU3"/>
<dbReference type="EMBL" id="BJOV01000005">
    <property type="protein sequence ID" value="GEE02839.1"/>
    <property type="molecule type" value="Genomic_DNA"/>
</dbReference>
<sequence>MATTGDGFVILSEAEQQRRARWAAAKAHREAKVALQDAREGFPEELSKQLSGIADLLGGDFEDLAASLAAFD</sequence>
<comment type="caution">
    <text evidence="1">The sequence shown here is derived from an EMBL/GenBank/DDBJ whole genome shotgun (WGS) entry which is preliminary data.</text>
</comment>
<evidence type="ECO:0000313" key="1">
    <source>
        <dbReference type="EMBL" id="GEE02839.1"/>
    </source>
</evidence>
<reference evidence="2" key="1">
    <citation type="submission" date="2019-06" db="EMBL/GenBank/DDBJ databases">
        <title>Gordonia isolated from sludge of a wastewater treatment plant.</title>
        <authorList>
            <person name="Tamura T."/>
            <person name="Aoyama K."/>
            <person name="Kang Y."/>
            <person name="Saito S."/>
            <person name="Akiyama N."/>
            <person name="Yazawa K."/>
            <person name="Gonoi T."/>
            <person name="Mikami Y."/>
        </authorList>
    </citation>
    <scope>NUCLEOTIDE SEQUENCE [LARGE SCALE GENOMIC DNA]</scope>
    <source>
        <strain evidence="2">NBRC 107696</strain>
    </source>
</reference>
<name>A0A7I9VBU3_9ACTN</name>